<evidence type="ECO:0000256" key="5">
    <source>
        <dbReference type="ARBA" id="ARBA00022618"/>
    </source>
</evidence>
<dbReference type="Pfam" id="PF21799">
    <property type="entry name" value="MurD-like_N"/>
    <property type="match status" value="1"/>
</dbReference>
<keyword evidence="9 10" id="KW-0961">Cell wall biogenesis/degradation</keyword>
<dbReference type="STRING" id="1434232.MAIT1_00025"/>
<dbReference type="HAMAP" id="MF_00639">
    <property type="entry name" value="MurD"/>
    <property type="match status" value="1"/>
</dbReference>
<dbReference type="GO" id="GO:0009252">
    <property type="term" value="P:peptidoglycan biosynthetic process"/>
    <property type="evidence" value="ECO:0007669"/>
    <property type="project" value="UniProtKB-UniRule"/>
</dbReference>
<gene>
    <name evidence="9" type="primary">murD</name>
    <name evidence="13" type="ORF">MAIT1_00025</name>
</gene>
<dbReference type="SUPFAM" id="SSF53244">
    <property type="entry name" value="MurD-like peptide ligases, peptide-binding domain"/>
    <property type="match status" value="1"/>
</dbReference>
<dbReference type="GO" id="GO:0008764">
    <property type="term" value="F:UDP-N-acetylmuramoylalanine-D-glutamate ligase activity"/>
    <property type="evidence" value="ECO:0007669"/>
    <property type="project" value="UniProtKB-UniRule"/>
</dbReference>
<dbReference type="Gene3D" id="3.40.1190.10">
    <property type="entry name" value="Mur-like, catalytic domain"/>
    <property type="match status" value="1"/>
</dbReference>
<dbReference type="PANTHER" id="PTHR43692">
    <property type="entry name" value="UDP-N-ACETYLMURAMOYLALANINE--D-GLUTAMATE LIGASE"/>
    <property type="match status" value="1"/>
</dbReference>
<reference evidence="13 14" key="1">
    <citation type="journal article" date="2016" name="BMC Genomics">
        <title>Combined genomic and structural analyses of a cultured magnetotactic bacterium reveals its niche adaptation to a dynamic environment.</title>
        <authorList>
            <person name="Araujo A.C."/>
            <person name="Morillo V."/>
            <person name="Cypriano J."/>
            <person name="Teixeira L.C."/>
            <person name="Leao P."/>
            <person name="Lyra S."/>
            <person name="Almeida L.G."/>
            <person name="Bazylinski D.A."/>
            <person name="Vasconcellos A.T."/>
            <person name="Abreu F."/>
            <person name="Lins U."/>
        </authorList>
    </citation>
    <scope>NUCLEOTIDE SEQUENCE [LARGE SCALE GENOMIC DNA]</scope>
    <source>
        <strain evidence="13 14">IT-1</strain>
    </source>
</reference>
<dbReference type="SUPFAM" id="SSF51984">
    <property type="entry name" value="MurCD N-terminal domain"/>
    <property type="match status" value="1"/>
</dbReference>
<name>A0A1Y2K8P9_9PROT</name>
<keyword evidence="6 9" id="KW-0547">Nucleotide-binding</keyword>
<keyword evidence="7 9" id="KW-0067">ATP-binding</keyword>
<comment type="subcellular location">
    <subcellularLocation>
        <location evidence="1 9 10">Cytoplasm</location>
    </subcellularLocation>
</comment>
<dbReference type="GO" id="GO:0004326">
    <property type="term" value="F:tetrahydrofolylpolyglutamate synthase activity"/>
    <property type="evidence" value="ECO:0007669"/>
    <property type="project" value="InterPro"/>
</dbReference>
<dbReference type="Gene3D" id="3.40.50.720">
    <property type="entry name" value="NAD(P)-binding Rossmann-like Domain"/>
    <property type="match status" value="1"/>
</dbReference>
<keyword evidence="9 10" id="KW-0133">Cell shape</keyword>
<comment type="caution">
    <text evidence="13">The sequence shown here is derived from an EMBL/GenBank/DDBJ whole genome shotgun (WGS) entry which is preliminary data.</text>
</comment>
<dbReference type="GO" id="GO:0051301">
    <property type="term" value="P:cell division"/>
    <property type="evidence" value="ECO:0007669"/>
    <property type="project" value="UniProtKB-KW"/>
</dbReference>
<evidence type="ECO:0000256" key="10">
    <source>
        <dbReference type="RuleBase" id="RU003664"/>
    </source>
</evidence>
<evidence type="ECO:0000256" key="3">
    <source>
        <dbReference type="ARBA" id="ARBA00022490"/>
    </source>
</evidence>
<keyword evidence="4 9" id="KW-0436">Ligase</keyword>
<evidence type="ECO:0000256" key="6">
    <source>
        <dbReference type="ARBA" id="ARBA00022741"/>
    </source>
</evidence>
<dbReference type="EC" id="6.3.2.9" evidence="9 10"/>
<dbReference type="GO" id="GO:0008360">
    <property type="term" value="P:regulation of cell shape"/>
    <property type="evidence" value="ECO:0007669"/>
    <property type="project" value="UniProtKB-KW"/>
</dbReference>
<dbReference type="AlphaFoldDB" id="A0A1Y2K8P9"/>
<dbReference type="InterPro" id="IPR013221">
    <property type="entry name" value="Mur_ligase_cen"/>
</dbReference>
<evidence type="ECO:0000256" key="2">
    <source>
        <dbReference type="ARBA" id="ARBA00004752"/>
    </source>
</evidence>
<dbReference type="Gene3D" id="3.90.190.20">
    <property type="entry name" value="Mur ligase, C-terminal domain"/>
    <property type="match status" value="1"/>
</dbReference>
<evidence type="ECO:0000313" key="14">
    <source>
        <dbReference type="Proteomes" id="UP000194003"/>
    </source>
</evidence>
<feature type="domain" description="Mur ligase C-terminal" evidence="11">
    <location>
        <begin position="313"/>
        <end position="423"/>
    </location>
</feature>
<sequence length="455" mass="47988">MAVIGLGRSGQAAARFLAELGENVLAWDERDNPDAATALIQIPGVSVKFEPLDAAVLKACAQIVLSPGVPRAHPAIAAAIAAGVAVINDVWLLQQHANAHAASGPPTFLGITGTNGKSTVTTLLGLMLEQYGLEVETGGNLGQAALTLWHELNTHYVLELSSYQLESLPGFRAQIGCLLNVAPDHMDRYADFDAYRAAKANIFAAQQAGDVAVINADDPACAPVWEQLKQGPATVIPFSARQAIPGGIYPMDHHMVDHRIPDKPKKFFDLSHLKIKGPHNLANAAAAAAMALSVGVDYPTIGSALEMFAGLPHRLEWVRNVDGVDFYNDSKGTNVAAVIEALQAFERNVVLIAGGVAKGGDFTPLRELLPGRVTQVIAIGKASDQIAEQLDGAAPIARAESLQAAIEQGRAALPRGGTVLLSPGCASFDMFNNFEHRGEAFRDAVQGLAPMEMAS</sequence>
<dbReference type="InterPro" id="IPR036615">
    <property type="entry name" value="Mur_ligase_C_dom_sf"/>
</dbReference>
<keyword evidence="9 10" id="KW-0573">Peptidoglycan synthesis</keyword>
<feature type="domain" description="Mur ligase central" evidence="12">
    <location>
        <begin position="111"/>
        <end position="291"/>
    </location>
</feature>
<evidence type="ECO:0000313" key="13">
    <source>
        <dbReference type="EMBL" id="OSM07062.1"/>
    </source>
</evidence>
<organism evidence="13 14">
    <name type="scientific">Magnetofaba australis IT-1</name>
    <dbReference type="NCBI Taxonomy" id="1434232"/>
    <lineage>
        <taxon>Bacteria</taxon>
        <taxon>Pseudomonadati</taxon>
        <taxon>Pseudomonadota</taxon>
        <taxon>Magnetococcia</taxon>
        <taxon>Magnetococcales</taxon>
        <taxon>Magnetococcaceae</taxon>
        <taxon>Magnetofaba</taxon>
    </lineage>
</organism>
<comment type="similarity">
    <text evidence="9">Belongs to the MurCDEF family.</text>
</comment>
<dbReference type="PANTHER" id="PTHR43692:SF1">
    <property type="entry name" value="UDP-N-ACETYLMURAMOYLALANINE--D-GLUTAMATE LIGASE"/>
    <property type="match status" value="1"/>
</dbReference>
<dbReference type="UniPathway" id="UPA00219"/>
<feature type="binding site" evidence="9">
    <location>
        <begin position="113"/>
        <end position="119"/>
    </location>
    <ligand>
        <name>ATP</name>
        <dbReference type="ChEBI" id="CHEBI:30616"/>
    </ligand>
</feature>
<proteinExistence type="inferred from homology"/>
<dbReference type="InterPro" id="IPR005762">
    <property type="entry name" value="MurD"/>
</dbReference>
<comment type="function">
    <text evidence="9 10">Cell wall formation. Catalyzes the addition of glutamate to the nucleotide precursor UDP-N-acetylmuramoyl-L-alanine (UMA).</text>
</comment>
<evidence type="ECO:0000256" key="8">
    <source>
        <dbReference type="ARBA" id="ARBA00023306"/>
    </source>
</evidence>
<evidence type="ECO:0000259" key="11">
    <source>
        <dbReference type="Pfam" id="PF02875"/>
    </source>
</evidence>
<dbReference type="InterPro" id="IPR036565">
    <property type="entry name" value="Mur-like_cat_sf"/>
</dbReference>
<accession>A0A1Y2K8P9</accession>
<evidence type="ECO:0000256" key="9">
    <source>
        <dbReference type="HAMAP-Rule" id="MF_00639"/>
    </source>
</evidence>
<dbReference type="EMBL" id="LVJN01000015">
    <property type="protein sequence ID" value="OSM07062.1"/>
    <property type="molecule type" value="Genomic_DNA"/>
</dbReference>
<protein>
    <recommendedName>
        <fullName evidence="9 10">UDP-N-acetylmuramoylalanine--D-glutamate ligase</fullName>
        <ecNumber evidence="9 10">6.3.2.9</ecNumber>
    </recommendedName>
    <alternativeName>
        <fullName evidence="9">D-glutamic acid-adding enzyme</fullName>
    </alternativeName>
    <alternativeName>
        <fullName evidence="9">UDP-N-acetylmuramoyl-L-alanyl-D-glutamate synthetase</fullName>
    </alternativeName>
</protein>
<dbReference type="InterPro" id="IPR018109">
    <property type="entry name" value="Folylpolyglutamate_synth_CS"/>
</dbReference>
<comment type="pathway">
    <text evidence="2 9 10">Cell wall biogenesis; peptidoglycan biosynthesis.</text>
</comment>
<dbReference type="NCBIfam" id="TIGR01087">
    <property type="entry name" value="murD"/>
    <property type="match status" value="1"/>
</dbReference>
<dbReference type="Pfam" id="PF08245">
    <property type="entry name" value="Mur_ligase_M"/>
    <property type="match status" value="1"/>
</dbReference>
<evidence type="ECO:0000256" key="4">
    <source>
        <dbReference type="ARBA" id="ARBA00022598"/>
    </source>
</evidence>
<dbReference type="GO" id="GO:0071555">
    <property type="term" value="P:cell wall organization"/>
    <property type="evidence" value="ECO:0007669"/>
    <property type="project" value="UniProtKB-KW"/>
</dbReference>
<dbReference type="PROSITE" id="PS01011">
    <property type="entry name" value="FOLYLPOLYGLU_SYNT_1"/>
    <property type="match status" value="1"/>
</dbReference>
<dbReference type="GO" id="GO:0005737">
    <property type="term" value="C:cytoplasm"/>
    <property type="evidence" value="ECO:0007669"/>
    <property type="project" value="UniProtKB-SubCell"/>
</dbReference>
<keyword evidence="8 9" id="KW-0131">Cell cycle</keyword>
<dbReference type="Pfam" id="PF02875">
    <property type="entry name" value="Mur_ligase_C"/>
    <property type="match status" value="1"/>
</dbReference>
<dbReference type="InterPro" id="IPR004101">
    <property type="entry name" value="Mur_ligase_C"/>
</dbReference>
<dbReference type="GO" id="GO:0005524">
    <property type="term" value="F:ATP binding"/>
    <property type="evidence" value="ECO:0007669"/>
    <property type="project" value="UniProtKB-UniRule"/>
</dbReference>
<keyword evidence="5 9" id="KW-0132">Cell division</keyword>
<comment type="catalytic activity">
    <reaction evidence="9 10">
        <text>UDP-N-acetyl-alpha-D-muramoyl-L-alanine + D-glutamate + ATP = UDP-N-acetyl-alpha-D-muramoyl-L-alanyl-D-glutamate + ADP + phosphate + H(+)</text>
        <dbReference type="Rhea" id="RHEA:16429"/>
        <dbReference type="ChEBI" id="CHEBI:15378"/>
        <dbReference type="ChEBI" id="CHEBI:29986"/>
        <dbReference type="ChEBI" id="CHEBI:30616"/>
        <dbReference type="ChEBI" id="CHEBI:43474"/>
        <dbReference type="ChEBI" id="CHEBI:83898"/>
        <dbReference type="ChEBI" id="CHEBI:83900"/>
        <dbReference type="ChEBI" id="CHEBI:456216"/>
        <dbReference type="EC" id="6.3.2.9"/>
    </reaction>
</comment>
<evidence type="ECO:0000259" key="12">
    <source>
        <dbReference type="Pfam" id="PF08245"/>
    </source>
</evidence>
<dbReference type="SUPFAM" id="SSF53623">
    <property type="entry name" value="MurD-like peptide ligases, catalytic domain"/>
    <property type="match status" value="1"/>
</dbReference>
<dbReference type="Proteomes" id="UP000194003">
    <property type="component" value="Unassembled WGS sequence"/>
</dbReference>
<keyword evidence="3 9" id="KW-0963">Cytoplasm</keyword>
<evidence type="ECO:0000256" key="7">
    <source>
        <dbReference type="ARBA" id="ARBA00022840"/>
    </source>
</evidence>
<evidence type="ECO:0000256" key="1">
    <source>
        <dbReference type="ARBA" id="ARBA00004496"/>
    </source>
</evidence>
<keyword evidence="14" id="KW-1185">Reference proteome</keyword>